<proteinExistence type="predicted"/>
<dbReference type="EMBL" id="LJXB01000037">
    <property type="protein sequence ID" value="KPU62052.1"/>
    <property type="molecule type" value="Genomic_DNA"/>
</dbReference>
<dbReference type="AlphaFoldDB" id="A0A0P8X7L5"/>
<protein>
    <submittedName>
        <fullName evidence="1">Uncharacterized protein</fullName>
    </submittedName>
</protein>
<sequence length="173" mass="19240">MHFYRTSRTCHEQARCHRDHGTFVGASLLAMASPRLQIFVVLLVSSLHCPVQAKEPSQPHDKMESEFMRYPPLKKLLCAIAVTIGLSASLTASVNDPLKVGFVASFPIPEVIRDINAIQLALNKYNPAPIQGSERRGVYAVGYASDMAYFGPKMVLTSIVNDWAPRRELETVR</sequence>
<gene>
    <name evidence="1" type="ORF">AN403_6109</name>
</gene>
<evidence type="ECO:0000313" key="2">
    <source>
        <dbReference type="Proteomes" id="UP000050349"/>
    </source>
</evidence>
<comment type="caution">
    <text evidence="1">The sequence shown here is derived from an EMBL/GenBank/DDBJ whole genome shotgun (WGS) entry which is preliminary data.</text>
</comment>
<evidence type="ECO:0000313" key="1">
    <source>
        <dbReference type="EMBL" id="KPU62052.1"/>
    </source>
</evidence>
<reference evidence="1 2" key="1">
    <citation type="submission" date="2015-09" db="EMBL/GenBank/DDBJ databases">
        <authorList>
            <person name="Jackson K.R."/>
            <person name="Lunt B.L."/>
            <person name="Fisher J.N.B."/>
            <person name="Gardner A.V."/>
            <person name="Bailey M.E."/>
            <person name="Deus L.M."/>
            <person name="Earl A.S."/>
            <person name="Gibby P.D."/>
            <person name="Hartmann K.A."/>
            <person name="Liu J.E."/>
            <person name="Manci A.M."/>
            <person name="Nielsen D.A."/>
            <person name="Solomon M.B."/>
            <person name="Breakwell D.P."/>
            <person name="Burnett S.H."/>
            <person name="Grose J.H."/>
        </authorList>
    </citation>
    <scope>NUCLEOTIDE SEQUENCE [LARGE SCALE GENOMIC DNA]</scope>
    <source>
        <strain evidence="1 2">S613</strain>
    </source>
</reference>
<organism evidence="1 2">
    <name type="scientific">Pseudomonas fluorescens</name>
    <dbReference type="NCBI Taxonomy" id="294"/>
    <lineage>
        <taxon>Bacteria</taxon>
        <taxon>Pseudomonadati</taxon>
        <taxon>Pseudomonadota</taxon>
        <taxon>Gammaproteobacteria</taxon>
        <taxon>Pseudomonadales</taxon>
        <taxon>Pseudomonadaceae</taxon>
        <taxon>Pseudomonas</taxon>
    </lineage>
</organism>
<dbReference type="PANTHER" id="PTHR43208:SF1">
    <property type="entry name" value="ABC TRANSPORTER SUBSTRATE-BINDING PROTEIN"/>
    <property type="match status" value="1"/>
</dbReference>
<name>A0A0P8X7L5_PSEFL</name>
<dbReference type="PATRIC" id="fig|294.162.peg.169"/>
<dbReference type="PANTHER" id="PTHR43208">
    <property type="entry name" value="ABC TRANSPORTER SUBSTRATE-BINDING PROTEIN"/>
    <property type="match status" value="1"/>
</dbReference>
<dbReference type="InterPro" id="IPR052910">
    <property type="entry name" value="ABC-Purine-Binding"/>
</dbReference>
<accession>A0A0P8X7L5</accession>
<dbReference type="Proteomes" id="UP000050349">
    <property type="component" value="Unassembled WGS sequence"/>
</dbReference>